<reference evidence="2" key="1">
    <citation type="submission" date="2016-11" db="UniProtKB">
        <authorList>
            <consortium name="WormBaseParasite"/>
        </authorList>
    </citation>
    <scope>IDENTIFICATION</scope>
</reference>
<accession>A0A1I7XJD8</accession>
<evidence type="ECO:0000313" key="2">
    <source>
        <dbReference type="WBParaSite" id="Hba_17826"/>
    </source>
</evidence>
<dbReference type="WBParaSite" id="Hba_17826">
    <property type="protein sequence ID" value="Hba_17826"/>
    <property type="gene ID" value="Hba_17826"/>
</dbReference>
<protein>
    <submittedName>
        <fullName evidence="2">BTB domain-containing protein</fullName>
    </submittedName>
</protein>
<dbReference type="AlphaFoldDB" id="A0A1I7XJD8"/>
<dbReference type="Proteomes" id="UP000095283">
    <property type="component" value="Unplaced"/>
</dbReference>
<evidence type="ECO:0000313" key="1">
    <source>
        <dbReference type="Proteomes" id="UP000095283"/>
    </source>
</evidence>
<proteinExistence type="predicted"/>
<name>A0A1I7XJD8_HETBA</name>
<dbReference type="SUPFAM" id="SSF54695">
    <property type="entry name" value="POZ domain"/>
    <property type="match status" value="1"/>
</dbReference>
<dbReference type="Gene3D" id="3.30.710.10">
    <property type="entry name" value="Potassium Channel Kv1.1, Chain A"/>
    <property type="match status" value="1"/>
</dbReference>
<dbReference type="InterPro" id="IPR011333">
    <property type="entry name" value="SKP1/BTB/POZ_sf"/>
</dbReference>
<sequence>MSYFMEVPNSCFRENSGRMVVSIDQLTIKQPCFTPCGLSHALNWMYSVKVTIPYIEITDALAAAHALALSSMVNAVEEKLISMAEHPYTALISLEHACFNATTSTKEKIIEIAVNHLSVFYTLPSFSAILPVSFITLIKAAVNKIGDGVDAANVVRALIGWTTENHGEMKIVLSLLDLIPFRVFTLSDVTRLSKYAESEQLVDLAKAFAHRYKGQIRDDRTVSRCLFMDEPEPSLAADYEEFANMSVLTTF</sequence>
<organism evidence="1 2">
    <name type="scientific">Heterorhabditis bacteriophora</name>
    <name type="common">Entomopathogenic nematode worm</name>
    <dbReference type="NCBI Taxonomy" id="37862"/>
    <lineage>
        <taxon>Eukaryota</taxon>
        <taxon>Metazoa</taxon>
        <taxon>Ecdysozoa</taxon>
        <taxon>Nematoda</taxon>
        <taxon>Chromadorea</taxon>
        <taxon>Rhabditida</taxon>
        <taxon>Rhabditina</taxon>
        <taxon>Rhabditomorpha</taxon>
        <taxon>Strongyloidea</taxon>
        <taxon>Heterorhabditidae</taxon>
        <taxon>Heterorhabditis</taxon>
    </lineage>
</organism>
<keyword evidence="1" id="KW-1185">Reference proteome</keyword>